<keyword evidence="3" id="KW-0540">Nuclease</keyword>
<name>A0A5J5IS84_9MICO</name>
<dbReference type="Proteomes" id="UP000327039">
    <property type="component" value="Unassembled WGS sequence"/>
</dbReference>
<organism evidence="3 4">
    <name type="scientific">Microbacterium radiodurans</name>
    <dbReference type="NCBI Taxonomy" id="661398"/>
    <lineage>
        <taxon>Bacteria</taxon>
        <taxon>Bacillati</taxon>
        <taxon>Actinomycetota</taxon>
        <taxon>Actinomycetes</taxon>
        <taxon>Micrococcales</taxon>
        <taxon>Microbacteriaceae</taxon>
        <taxon>Microbacterium</taxon>
    </lineage>
</organism>
<comment type="caution">
    <text evidence="3">The sequence shown here is derived from an EMBL/GenBank/DDBJ whole genome shotgun (WGS) entry which is preliminary data.</text>
</comment>
<dbReference type="GO" id="GO:0004519">
    <property type="term" value="F:endonuclease activity"/>
    <property type="evidence" value="ECO:0007669"/>
    <property type="project" value="UniProtKB-KW"/>
</dbReference>
<feature type="region of interest" description="Disordered" evidence="1">
    <location>
        <begin position="1"/>
        <end position="35"/>
    </location>
</feature>
<feature type="compositionally biased region" description="Low complexity" evidence="1">
    <location>
        <begin position="1"/>
        <end position="20"/>
    </location>
</feature>
<dbReference type="CDD" id="cd09083">
    <property type="entry name" value="EEP-1"/>
    <property type="match status" value="1"/>
</dbReference>
<protein>
    <submittedName>
        <fullName evidence="3">Endonuclease/exonuclease/phosphatase family protein</fullName>
    </submittedName>
</protein>
<sequence length="304" mass="32783">MTDATTTPSRPRSRSGARSEAGPRRSDIIRPLFSAPPPAANDLHVATWNIRRRIDGPTWPPNDRWSVRAPRMAAVLQADPPAVLGTQEAMPDQADLVRRSLGPAYRFVGRGRNADGRGEGCPIFFDTERLELQGHEQLALSQTPSVPGSRSWGSPVPRIVVRAAFRDRVSGASFTVLNTHLDVFSARARLRSAWLLSDLAAAVTGPVIVMGDMNAGPGSAPVAALLSGDLDDAWRIARERTSPPWDTYGAYVEPRMRRGPIDWIAVARGIGVERAAIDARTVDGAAPSDHLGIHVLLRFAAGTS</sequence>
<evidence type="ECO:0000313" key="3">
    <source>
        <dbReference type="EMBL" id="KAA9085214.1"/>
    </source>
</evidence>
<feature type="domain" description="Endonuclease/exonuclease/phosphatase" evidence="2">
    <location>
        <begin position="46"/>
        <end position="290"/>
    </location>
</feature>
<dbReference type="AlphaFoldDB" id="A0A5J5IS84"/>
<evidence type="ECO:0000256" key="1">
    <source>
        <dbReference type="SAM" id="MobiDB-lite"/>
    </source>
</evidence>
<dbReference type="OrthoDB" id="9793162at2"/>
<accession>A0A5J5IS84</accession>
<proteinExistence type="predicted"/>
<dbReference type="RefSeq" id="WP_150419936.1">
    <property type="nucleotide sequence ID" value="NZ_VYRZ01000003.1"/>
</dbReference>
<keyword evidence="3" id="KW-0269">Exonuclease</keyword>
<dbReference type="InterPro" id="IPR050410">
    <property type="entry name" value="CCR4/nocturin_mRNA_transcr"/>
</dbReference>
<keyword evidence="3" id="KW-0255">Endonuclease</keyword>
<keyword evidence="4" id="KW-1185">Reference proteome</keyword>
<dbReference type="InterPro" id="IPR005135">
    <property type="entry name" value="Endo/exonuclease/phosphatase"/>
</dbReference>
<keyword evidence="3" id="KW-0378">Hydrolase</keyword>
<dbReference type="InterPro" id="IPR036691">
    <property type="entry name" value="Endo/exonu/phosph_ase_sf"/>
</dbReference>
<dbReference type="Pfam" id="PF03372">
    <property type="entry name" value="Exo_endo_phos"/>
    <property type="match status" value="1"/>
</dbReference>
<evidence type="ECO:0000313" key="4">
    <source>
        <dbReference type="Proteomes" id="UP000327039"/>
    </source>
</evidence>
<dbReference type="PANTHER" id="PTHR12121:SF36">
    <property type="entry name" value="ENDONUCLEASE_EXONUCLEASE_PHOSPHATASE DOMAIN-CONTAINING PROTEIN"/>
    <property type="match status" value="1"/>
</dbReference>
<dbReference type="SUPFAM" id="SSF56219">
    <property type="entry name" value="DNase I-like"/>
    <property type="match status" value="1"/>
</dbReference>
<dbReference type="Gene3D" id="3.60.10.10">
    <property type="entry name" value="Endonuclease/exonuclease/phosphatase"/>
    <property type="match status" value="1"/>
</dbReference>
<evidence type="ECO:0000259" key="2">
    <source>
        <dbReference type="Pfam" id="PF03372"/>
    </source>
</evidence>
<dbReference type="GO" id="GO:0000175">
    <property type="term" value="F:3'-5'-RNA exonuclease activity"/>
    <property type="evidence" value="ECO:0007669"/>
    <property type="project" value="TreeGrafter"/>
</dbReference>
<reference evidence="4" key="1">
    <citation type="submission" date="2019-09" db="EMBL/GenBank/DDBJ databases">
        <title>Mumia zhuanghuii sp. nov. isolated from the intestinal contents of plateau pika (Ochotona curzoniae) in the Qinghai-Tibet plateau of China.</title>
        <authorList>
            <person name="Tian Z."/>
        </authorList>
    </citation>
    <scope>NUCLEOTIDE SEQUENCE [LARGE SCALE GENOMIC DNA]</scope>
    <source>
        <strain evidence="4">DSM 25564</strain>
    </source>
</reference>
<dbReference type="PANTHER" id="PTHR12121">
    <property type="entry name" value="CARBON CATABOLITE REPRESSOR PROTEIN 4"/>
    <property type="match status" value="1"/>
</dbReference>
<dbReference type="EMBL" id="VYRZ01000003">
    <property type="protein sequence ID" value="KAA9085214.1"/>
    <property type="molecule type" value="Genomic_DNA"/>
</dbReference>
<gene>
    <name evidence="3" type="ORF">F6B42_12060</name>
</gene>